<gene>
    <name evidence="5" type="ORF">SO802_010134</name>
</gene>
<comment type="caution">
    <text evidence="5">The sequence shown here is derived from an EMBL/GenBank/DDBJ whole genome shotgun (WGS) entry which is preliminary data.</text>
</comment>
<name>A0AAW2DDG1_9ROSI</name>
<dbReference type="InterPro" id="IPR007527">
    <property type="entry name" value="Znf_SWIM"/>
</dbReference>
<dbReference type="GO" id="GO:0008270">
    <property type="term" value="F:zinc ion binding"/>
    <property type="evidence" value="ECO:0007669"/>
    <property type="project" value="UniProtKB-KW"/>
</dbReference>
<evidence type="ECO:0000256" key="1">
    <source>
        <dbReference type="ARBA" id="ARBA00022723"/>
    </source>
</evidence>
<dbReference type="SMART" id="SM00575">
    <property type="entry name" value="ZnF_PMZ"/>
    <property type="match status" value="1"/>
</dbReference>
<dbReference type="Pfam" id="PF04434">
    <property type="entry name" value="SWIM"/>
    <property type="match status" value="1"/>
</dbReference>
<dbReference type="AlphaFoldDB" id="A0AAW2DDG1"/>
<dbReference type="Proteomes" id="UP001459277">
    <property type="component" value="Unassembled WGS sequence"/>
</dbReference>
<evidence type="ECO:0000256" key="3">
    <source>
        <dbReference type="ARBA" id="ARBA00022833"/>
    </source>
</evidence>
<reference evidence="5 6" key="1">
    <citation type="submission" date="2024-01" db="EMBL/GenBank/DDBJ databases">
        <title>A telomere-to-telomere, gap-free genome of sweet tea (Lithocarpus litseifolius).</title>
        <authorList>
            <person name="Zhou J."/>
        </authorList>
    </citation>
    <scope>NUCLEOTIDE SEQUENCE [LARGE SCALE GENOMIC DNA]</scope>
    <source>
        <strain evidence="5">Zhou-2022a</strain>
        <tissue evidence="5">Leaf</tissue>
    </source>
</reference>
<evidence type="ECO:0000259" key="4">
    <source>
        <dbReference type="SMART" id="SM00575"/>
    </source>
</evidence>
<keyword evidence="6" id="KW-1185">Reference proteome</keyword>
<dbReference type="EMBL" id="JAZDWU010000003">
    <property type="protein sequence ID" value="KAL0008632.1"/>
    <property type="molecule type" value="Genomic_DNA"/>
</dbReference>
<evidence type="ECO:0000313" key="5">
    <source>
        <dbReference type="EMBL" id="KAL0008632.1"/>
    </source>
</evidence>
<evidence type="ECO:0000256" key="2">
    <source>
        <dbReference type="ARBA" id="ARBA00022771"/>
    </source>
</evidence>
<protein>
    <recommendedName>
        <fullName evidence="4">Zinc finger PMZ-type domain-containing protein</fullName>
    </recommendedName>
</protein>
<dbReference type="InterPro" id="IPR006564">
    <property type="entry name" value="Znf_PMZ"/>
</dbReference>
<dbReference type="Pfam" id="PF10551">
    <property type="entry name" value="MULE"/>
    <property type="match status" value="1"/>
</dbReference>
<keyword evidence="2" id="KW-0863">Zinc-finger</keyword>
<dbReference type="PANTHER" id="PTHR31973:SF195">
    <property type="entry name" value="MUDR FAMILY TRANSPOSASE"/>
    <property type="match status" value="1"/>
</dbReference>
<sequence length="751" mass="87119">MKNKVFQQQKTWLPLYPLRSHRDVFPFRYANEGPSASFSYSHGGHFHDTYATHTGHYSENAAHSPINIGGADYHAPYTHVAIEDQHVPYRPMNTSDANYDNPTEHVTQETTCFEFEAQYDQTATQKAANNPNDTHRIAATTENAVHTLSERMQARDNDDQLDDDEVLDDVGDEQEPINEPNHERSPAMAFCQPSSLSFSQNTWDNMTDPTPPFEKPIQSIWDPTQEFYVGLLFADKDKLQAVVKHYHIKRNQTFFVKELDLACWSVRCNHCSWHLQACFRATHGLFEVRKYNGPHTCTESTLTHDHEQLDTHAIEKELRDVVKNDPTIKISSLQQTLYNKFQYRPFYFKVWEAKEKAIGKAFAGLFGEKCLLLCQAMRYSTVFWAFGPSIEGFQHCRPVISIDGTFLYGKYRGTLLIASSWDDENRLFPLAFAIVEKETDDSWYWFLHCIQINVTNREGLCVISNCHPGIMVAIRIICQSTRWYHRFCLRHVASNFNQQIGNKILKVMVIWAGMENQLRKYQITRDRITQLSADGEKYLEDIRVDKWTLAHDGGHRYGAMTTNLSKSFNGILKSARNLPIIALVELTYYYCVAYFTDRYTKARAKVTAGELITAYAKSKFNKWEKKAPRHSVTVFSHEDGLFEIRTPINPNSAYSGNHRHEVNLRQSTCSCQKWQVYKILCSLVIAVSKYQGIYAMRYINRCYHLEEQVACYAPRFRMVPNSVHWNEPDFPVLYLNVKLRREKGRPRTTRL</sequence>
<keyword evidence="3" id="KW-0862">Zinc</keyword>
<dbReference type="PANTHER" id="PTHR31973">
    <property type="entry name" value="POLYPROTEIN, PUTATIVE-RELATED"/>
    <property type="match status" value="1"/>
</dbReference>
<dbReference type="InterPro" id="IPR018289">
    <property type="entry name" value="MULE_transposase_dom"/>
</dbReference>
<accession>A0AAW2DDG1</accession>
<evidence type="ECO:0000313" key="6">
    <source>
        <dbReference type="Proteomes" id="UP001459277"/>
    </source>
</evidence>
<feature type="domain" description="Zinc finger PMZ-type" evidence="4">
    <location>
        <begin position="667"/>
        <end position="694"/>
    </location>
</feature>
<proteinExistence type="predicted"/>
<organism evidence="5 6">
    <name type="scientific">Lithocarpus litseifolius</name>
    <dbReference type="NCBI Taxonomy" id="425828"/>
    <lineage>
        <taxon>Eukaryota</taxon>
        <taxon>Viridiplantae</taxon>
        <taxon>Streptophyta</taxon>
        <taxon>Embryophyta</taxon>
        <taxon>Tracheophyta</taxon>
        <taxon>Spermatophyta</taxon>
        <taxon>Magnoliopsida</taxon>
        <taxon>eudicotyledons</taxon>
        <taxon>Gunneridae</taxon>
        <taxon>Pentapetalae</taxon>
        <taxon>rosids</taxon>
        <taxon>fabids</taxon>
        <taxon>Fagales</taxon>
        <taxon>Fagaceae</taxon>
        <taxon>Lithocarpus</taxon>
    </lineage>
</organism>
<keyword evidence="1" id="KW-0479">Metal-binding</keyword>